<dbReference type="PRINTS" id="PR00363">
    <property type="entry name" value="CYTOCHROMEB5"/>
</dbReference>
<sequence>MDSISTKNVAATFKVAPPEKDLATNDALSETFSADDVAKHSRPDDLWIIVGDEVFDVTKYQEEHPGGKKILAKAAGKDATEQFRKHHRDAILI</sequence>
<evidence type="ECO:0000259" key="5">
    <source>
        <dbReference type="PROSITE" id="PS50255"/>
    </source>
</evidence>
<evidence type="ECO:0000313" key="8">
    <source>
        <dbReference type="RefSeq" id="XP_033577217.1"/>
    </source>
</evidence>
<dbReference type="OrthoDB" id="260519at2759"/>
<proteinExistence type="inferred from homology"/>
<dbReference type="Pfam" id="PF00173">
    <property type="entry name" value="Cyt-b5"/>
    <property type="match status" value="1"/>
</dbReference>
<evidence type="ECO:0000313" key="6">
    <source>
        <dbReference type="EMBL" id="KAF2810253.1"/>
    </source>
</evidence>
<comment type="similarity">
    <text evidence="4">Belongs to the cytochrome b5 family.</text>
</comment>
<organism evidence="6">
    <name type="scientific">Mytilinidion resinicola</name>
    <dbReference type="NCBI Taxonomy" id="574789"/>
    <lineage>
        <taxon>Eukaryota</taxon>
        <taxon>Fungi</taxon>
        <taxon>Dikarya</taxon>
        <taxon>Ascomycota</taxon>
        <taxon>Pezizomycotina</taxon>
        <taxon>Dothideomycetes</taxon>
        <taxon>Pleosporomycetidae</taxon>
        <taxon>Mytilinidiales</taxon>
        <taxon>Mytilinidiaceae</taxon>
        <taxon>Mytilinidion</taxon>
    </lineage>
</organism>
<reference evidence="8" key="3">
    <citation type="submission" date="2025-04" db="UniProtKB">
        <authorList>
            <consortium name="RefSeq"/>
        </authorList>
    </citation>
    <scope>IDENTIFICATION</scope>
    <source>
        <strain evidence="8">CBS 304.34</strain>
    </source>
</reference>
<dbReference type="InterPro" id="IPR036400">
    <property type="entry name" value="Cyt_B5-like_heme/steroid_sf"/>
</dbReference>
<protein>
    <submittedName>
        <fullName evidence="6 8">Cytochrome b5</fullName>
    </submittedName>
</protein>
<dbReference type="GO" id="GO:0020037">
    <property type="term" value="F:heme binding"/>
    <property type="evidence" value="ECO:0007669"/>
    <property type="project" value="TreeGrafter"/>
</dbReference>
<keyword evidence="3" id="KW-0408">Iron</keyword>
<evidence type="ECO:0000256" key="1">
    <source>
        <dbReference type="ARBA" id="ARBA00022617"/>
    </source>
</evidence>
<evidence type="ECO:0000313" key="7">
    <source>
        <dbReference type="Proteomes" id="UP000504636"/>
    </source>
</evidence>
<dbReference type="PANTHER" id="PTHR19359">
    <property type="entry name" value="CYTOCHROME B5"/>
    <property type="match status" value="1"/>
</dbReference>
<dbReference type="InterPro" id="IPR001199">
    <property type="entry name" value="Cyt_B5-like_heme/steroid-bd"/>
</dbReference>
<dbReference type="RefSeq" id="XP_033577217.1">
    <property type="nucleotide sequence ID" value="XM_033725516.1"/>
</dbReference>
<name>A0A6A6YNU5_9PEZI</name>
<dbReference type="Gene3D" id="3.10.120.10">
    <property type="entry name" value="Cytochrome b5-like heme/steroid binding domain"/>
    <property type="match status" value="1"/>
</dbReference>
<dbReference type="PROSITE" id="PS50255">
    <property type="entry name" value="CYTOCHROME_B5_2"/>
    <property type="match status" value="1"/>
</dbReference>
<dbReference type="SMART" id="SM01117">
    <property type="entry name" value="Cyt-b5"/>
    <property type="match status" value="1"/>
</dbReference>
<keyword evidence="2" id="KW-0479">Metal-binding</keyword>
<dbReference type="GeneID" id="54466409"/>
<keyword evidence="1" id="KW-0349">Heme</keyword>
<gene>
    <name evidence="6 8" type="ORF">BDZ99DRAFT_520331</name>
</gene>
<dbReference type="GO" id="GO:0046872">
    <property type="term" value="F:metal ion binding"/>
    <property type="evidence" value="ECO:0007669"/>
    <property type="project" value="UniProtKB-KW"/>
</dbReference>
<feature type="domain" description="Cytochrome b5 heme-binding" evidence="5">
    <location>
        <begin position="29"/>
        <end position="93"/>
    </location>
</feature>
<dbReference type="EMBL" id="MU003700">
    <property type="protein sequence ID" value="KAF2810253.1"/>
    <property type="molecule type" value="Genomic_DNA"/>
</dbReference>
<keyword evidence="7" id="KW-1185">Reference proteome</keyword>
<dbReference type="Proteomes" id="UP000504636">
    <property type="component" value="Unplaced"/>
</dbReference>
<evidence type="ECO:0000256" key="3">
    <source>
        <dbReference type="ARBA" id="ARBA00023004"/>
    </source>
</evidence>
<reference evidence="8" key="2">
    <citation type="submission" date="2020-04" db="EMBL/GenBank/DDBJ databases">
        <authorList>
            <consortium name="NCBI Genome Project"/>
        </authorList>
    </citation>
    <scope>NUCLEOTIDE SEQUENCE</scope>
    <source>
        <strain evidence="8">CBS 304.34</strain>
    </source>
</reference>
<dbReference type="AlphaFoldDB" id="A0A6A6YNU5"/>
<dbReference type="PANTHER" id="PTHR19359:SF14">
    <property type="entry name" value="CYTOCHROME B5 A"/>
    <property type="match status" value="1"/>
</dbReference>
<dbReference type="GO" id="GO:0016020">
    <property type="term" value="C:membrane"/>
    <property type="evidence" value="ECO:0007669"/>
    <property type="project" value="TreeGrafter"/>
</dbReference>
<reference evidence="6 8" key="1">
    <citation type="journal article" date="2020" name="Stud. Mycol.">
        <title>101 Dothideomycetes genomes: a test case for predicting lifestyles and emergence of pathogens.</title>
        <authorList>
            <person name="Haridas S."/>
            <person name="Albert R."/>
            <person name="Binder M."/>
            <person name="Bloem J."/>
            <person name="Labutti K."/>
            <person name="Salamov A."/>
            <person name="Andreopoulos B."/>
            <person name="Baker S."/>
            <person name="Barry K."/>
            <person name="Bills G."/>
            <person name="Bluhm B."/>
            <person name="Cannon C."/>
            <person name="Castanera R."/>
            <person name="Culley D."/>
            <person name="Daum C."/>
            <person name="Ezra D."/>
            <person name="Gonzalez J."/>
            <person name="Henrissat B."/>
            <person name="Kuo A."/>
            <person name="Liang C."/>
            <person name="Lipzen A."/>
            <person name="Lutzoni F."/>
            <person name="Magnuson J."/>
            <person name="Mondo S."/>
            <person name="Nolan M."/>
            <person name="Ohm R."/>
            <person name="Pangilinan J."/>
            <person name="Park H.-J."/>
            <person name="Ramirez L."/>
            <person name="Alfaro M."/>
            <person name="Sun H."/>
            <person name="Tritt A."/>
            <person name="Yoshinaga Y."/>
            <person name="Zwiers L.-H."/>
            <person name="Turgeon B."/>
            <person name="Goodwin S."/>
            <person name="Spatafora J."/>
            <person name="Crous P."/>
            <person name="Grigoriev I."/>
        </authorList>
    </citation>
    <scope>NUCLEOTIDE SEQUENCE</scope>
    <source>
        <strain evidence="6 8">CBS 304.34</strain>
    </source>
</reference>
<evidence type="ECO:0000256" key="2">
    <source>
        <dbReference type="ARBA" id="ARBA00022723"/>
    </source>
</evidence>
<dbReference type="SUPFAM" id="SSF55856">
    <property type="entry name" value="Cytochrome b5-like heme/steroid binding domain"/>
    <property type="match status" value="1"/>
</dbReference>
<evidence type="ECO:0000256" key="4">
    <source>
        <dbReference type="ARBA" id="ARBA00038168"/>
    </source>
</evidence>
<accession>A0A6A6YNU5</accession>
<dbReference type="InterPro" id="IPR050668">
    <property type="entry name" value="Cytochrome_b5"/>
</dbReference>